<dbReference type="Gene3D" id="3.30.1330.230">
    <property type="match status" value="1"/>
</dbReference>
<evidence type="ECO:0000259" key="1">
    <source>
        <dbReference type="PROSITE" id="PS51664"/>
    </source>
</evidence>
<proteinExistence type="predicted"/>
<dbReference type="InterPro" id="IPR003776">
    <property type="entry name" value="YcaO-like_dom"/>
</dbReference>
<dbReference type="Proteomes" id="UP000266895">
    <property type="component" value="Chromosome"/>
</dbReference>
<dbReference type="EMBL" id="LR134350">
    <property type="protein sequence ID" value="VEG28624.1"/>
    <property type="molecule type" value="Genomic_DNA"/>
</dbReference>
<dbReference type="AlphaFoldDB" id="A0A448HHI4"/>
<evidence type="ECO:0000313" key="2">
    <source>
        <dbReference type="EMBL" id="VEG28624.1"/>
    </source>
</evidence>
<evidence type="ECO:0000313" key="3">
    <source>
        <dbReference type="Proteomes" id="UP000266895"/>
    </source>
</evidence>
<dbReference type="PROSITE" id="PS51664">
    <property type="entry name" value="YCAO"/>
    <property type="match status" value="1"/>
</dbReference>
<organism evidence="2 3">
    <name type="scientific">Actinomyces howellii</name>
    <dbReference type="NCBI Taxonomy" id="52771"/>
    <lineage>
        <taxon>Bacteria</taxon>
        <taxon>Bacillati</taxon>
        <taxon>Actinomycetota</taxon>
        <taxon>Actinomycetes</taxon>
        <taxon>Actinomycetales</taxon>
        <taxon>Actinomycetaceae</taxon>
        <taxon>Actinomyces</taxon>
    </lineage>
</organism>
<protein>
    <submittedName>
        <fullName evidence="2">Bacteriocin biosynthesis docking scaffold, SagD family</fullName>
    </submittedName>
</protein>
<dbReference type="InterPro" id="IPR027624">
    <property type="entry name" value="TOMM_cyclo_SagD"/>
</dbReference>
<dbReference type="KEGG" id="ahw:NCTC11636_01635"/>
<name>A0A448HHI4_9ACTO</name>
<reference evidence="2 3" key="1">
    <citation type="submission" date="2018-12" db="EMBL/GenBank/DDBJ databases">
        <authorList>
            <consortium name="Pathogen Informatics"/>
        </authorList>
    </citation>
    <scope>NUCLEOTIDE SEQUENCE [LARGE SCALE GENOMIC DNA]</scope>
    <source>
        <strain evidence="2 3">NCTC11636</strain>
    </source>
</reference>
<dbReference type="NCBIfam" id="TIGR03604">
    <property type="entry name" value="TOMM_cyclo_SagD"/>
    <property type="match status" value="1"/>
</dbReference>
<dbReference type="Gene3D" id="3.30.40.250">
    <property type="match status" value="1"/>
</dbReference>
<accession>A0A448HHI4</accession>
<dbReference type="Gene3D" id="3.30.160.660">
    <property type="match status" value="1"/>
</dbReference>
<feature type="domain" description="YcaO" evidence="1">
    <location>
        <begin position="70"/>
        <end position="445"/>
    </location>
</feature>
<dbReference type="PANTHER" id="PTHR37809">
    <property type="entry name" value="RIBOSOMAL PROTEIN S12 METHYLTHIOTRANSFERASE ACCESSORY FACTOR YCAO"/>
    <property type="match status" value="1"/>
</dbReference>
<keyword evidence="3" id="KW-1185">Reference proteome</keyword>
<dbReference type="PANTHER" id="PTHR37809:SF1">
    <property type="entry name" value="RIBOSOMAL PROTEIN S12 METHYLTHIOTRANSFERASE ACCESSORY FACTOR YCAO"/>
    <property type="match status" value="1"/>
</dbReference>
<gene>
    <name evidence="2" type="ORF">NCTC11636_01635</name>
</gene>
<dbReference type="Pfam" id="PF02624">
    <property type="entry name" value="YcaO"/>
    <property type="match status" value="1"/>
</dbReference>
<sequence length="445" mass="47400">MTEAIAPALDRALALESPVGLVSATAELPQAPGEPVFAIWTGFLGDPSAALASQRTWTHRAESGNFDGAGGALDPELARRIAVVESLERYSSCAWSDEDLIWDTPAGLGQAAVGFERWPACSAAELADPRCGLLAPDPRVPLRWVRGWSLTRGREVAVPAVLVHLNFPALSPSERFAHSVSTGTAAHSDLRQAVLGGLLEVVERDSISLTWLQRLRLPSVEVDPGSLSPTAAEYHRVATSTELRTHLFDATTDFGIPVLYAVQTSQVDPHLAQVVAATCDPDPQRALAKIHRELASVRIALRSYTQGSRLSEVIGQDHTVVGGALADAAPDQRGVFDFLLTGPRPTVALEDLGGASSRPAGDPLAEAVARLEAAGAEAIVVDLTTDEARQVGMHVVKVLVPEAVPLSFSHYARYLATPRLYEAPRAMGHPVHDESGINPVRQPFA</sequence>